<proteinExistence type="predicted"/>
<dbReference type="EMBL" id="CAJFDH010000002">
    <property type="protein sequence ID" value="CAD5211522.1"/>
    <property type="molecule type" value="Genomic_DNA"/>
</dbReference>
<reference evidence="1" key="1">
    <citation type="submission" date="2020-09" db="EMBL/GenBank/DDBJ databases">
        <authorList>
            <person name="Kikuchi T."/>
        </authorList>
    </citation>
    <scope>NUCLEOTIDE SEQUENCE</scope>
    <source>
        <strain evidence="1">SH1</strain>
    </source>
</reference>
<accession>A0A811K876</accession>
<gene>
    <name evidence="1" type="ORF">BOKJ2_LOCUS3736</name>
</gene>
<organism evidence="1 2">
    <name type="scientific">Bursaphelenchus okinawaensis</name>
    <dbReference type="NCBI Taxonomy" id="465554"/>
    <lineage>
        <taxon>Eukaryota</taxon>
        <taxon>Metazoa</taxon>
        <taxon>Ecdysozoa</taxon>
        <taxon>Nematoda</taxon>
        <taxon>Chromadorea</taxon>
        <taxon>Rhabditida</taxon>
        <taxon>Tylenchina</taxon>
        <taxon>Tylenchomorpha</taxon>
        <taxon>Aphelenchoidea</taxon>
        <taxon>Aphelenchoididae</taxon>
        <taxon>Bursaphelenchus</taxon>
    </lineage>
</organism>
<dbReference type="AlphaFoldDB" id="A0A811K876"/>
<name>A0A811K876_9BILA</name>
<evidence type="ECO:0000313" key="1">
    <source>
        <dbReference type="EMBL" id="CAD5211522.1"/>
    </source>
</evidence>
<dbReference type="Proteomes" id="UP000614601">
    <property type="component" value="Unassembled WGS sequence"/>
</dbReference>
<evidence type="ECO:0000313" key="2">
    <source>
        <dbReference type="Proteomes" id="UP000614601"/>
    </source>
</evidence>
<sequence>MFSSPGAVQFTTTVRKKSLCPAASVDRRTVELDILGALKGDDVPAQLRLEVFSHLDDMEEAELAELVNLLVSPDGLFASAIENDACKIFQCAPDEFEKGLDKHNIVYLLELWSLIKSKVLNNLYMMLQPVESRVPTFIIRREVMKALRNRVLLPLLRSKQRPQNYKRVQPVITNVWHSACDGSPEHKEYQDLVNWFLHTDSPTCSNVPGHHYPE</sequence>
<dbReference type="EMBL" id="CAJFCW020000002">
    <property type="protein sequence ID" value="CAG9093685.1"/>
    <property type="molecule type" value="Genomic_DNA"/>
</dbReference>
<protein>
    <submittedName>
        <fullName evidence="1">Uncharacterized protein</fullName>
    </submittedName>
</protein>
<keyword evidence="2" id="KW-1185">Reference proteome</keyword>
<dbReference type="Proteomes" id="UP000783686">
    <property type="component" value="Unassembled WGS sequence"/>
</dbReference>
<comment type="caution">
    <text evidence="1">The sequence shown here is derived from an EMBL/GenBank/DDBJ whole genome shotgun (WGS) entry which is preliminary data.</text>
</comment>
<dbReference type="OrthoDB" id="2290221at2759"/>